<organism evidence="8 9">
    <name type="scientific">Cephus cinctus</name>
    <name type="common">Wheat stem sawfly</name>
    <dbReference type="NCBI Taxonomy" id="211228"/>
    <lineage>
        <taxon>Eukaryota</taxon>
        <taxon>Metazoa</taxon>
        <taxon>Ecdysozoa</taxon>
        <taxon>Arthropoda</taxon>
        <taxon>Hexapoda</taxon>
        <taxon>Insecta</taxon>
        <taxon>Pterygota</taxon>
        <taxon>Neoptera</taxon>
        <taxon>Endopterygota</taxon>
        <taxon>Hymenoptera</taxon>
        <taxon>Cephoidea</taxon>
        <taxon>Cephidae</taxon>
        <taxon>Cephus</taxon>
    </lineage>
</organism>
<feature type="repeat" description="WD" evidence="6">
    <location>
        <begin position="351"/>
        <end position="385"/>
    </location>
</feature>
<keyword evidence="3" id="KW-0677">Repeat</keyword>
<dbReference type="InterPro" id="IPR001680">
    <property type="entry name" value="WD40_rpt"/>
</dbReference>
<evidence type="ECO:0000313" key="9">
    <source>
        <dbReference type="RefSeq" id="XP_015601565.1"/>
    </source>
</evidence>
<keyword evidence="4" id="KW-0833">Ubl conjugation pathway</keyword>
<evidence type="ECO:0000313" key="8">
    <source>
        <dbReference type="Proteomes" id="UP000694920"/>
    </source>
</evidence>
<dbReference type="PANTHER" id="PTHR22852">
    <property type="entry name" value="LETHAL 2 DENTICLELESS PROTEIN RETINOIC ACID-REGULATED NUCLEAR MATRIX-ASSOCIATED PROTEIN"/>
    <property type="match status" value="1"/>
</dbReference>
<comment type="pathway">
    <text evidence="1">Protein modification; protein ubiquitination.</text>
</comment>
<dbReference type="KEGG" id="ccin:107270757"/>
<keyword evidence="2 6" id="KW-0853">WD repeat</keyword>
<dbReference type="PRINTS" id="PR00320">
    <property type="entry name" value="GPROTEINBRPT"/>
</dbReference>
<name>A0AAJ7C5H1_CEPCN</name>
<dbReference type="Pfam" id="PF00400">
    <property type="entry name" value="WD40"/>
    <property type="match status" value="5"/>
</dbReference>
<dbReference type="Proteomes" id="UP000694920">
    <property type="component" value="Unplaced"/>
</dbReference>
<evidence type="ECO:0000256" key="6">
    <source>
        <dbReference type="PROSITE-ProRule" id="PRU00221"/>
    </source>
</evidence>
<dbReference type="InterPro" id="IPR015943">
    <property type="entry name" value="WD40/YVTN_repeat-like_dom_sf"/>
</dbReference>
<feature type="region of interest" description="Disordered" evidence="7">
    <location>
        <begin position="431"/>
        <end position="475"/>
    </location>
</feature>
<proteinExistence type="inferred from homology"/>
<evidence type="ECO:0000256" key="4">
    <source>
        <dbReference type="ARBA" id="ARBA00022786"/>
    </source>
</evidence>
<dbReference type="InterPro" id="IPR036322">
    <property type="entry name" value="WD40_repeat_dom_sf"/>
</dbReference>
<dbReference type="AlphaFoldDB" id="A0AAJ7C5H1"/>
<feature type="compositionally biased region" description="Polar residues" evidence="7">
    <location>
        <begin position="431"/>
        <end position="442"/>
    </location>
</feature>
<dbReference type="InterPro" id="IPR020472">
    <property type="entry name" value="WD40_PAC1"/>
</dbReference>
<dbReference type="RefSeq" id="XP_015601565.1">
    <property type="nucleotide sequence ID" value="XM_015746079.2"/>
</dbReference>
<feature type="compositionally biased region" description="Polar residues" evidence="7">
    <location>
        <begin position="455"/>
        <end position="475"/>
    </location>
</feature>
<reference evidence="9" key="1">
    <citation type="submission" date="2025-08" db="UniProtKB">
        <authorList>
            <consortium name="RefSeq"/>
        </authorList>
    </citation>
    <scope>IDENTIFICATION</scope>
</reference>
<dbReference type="SMART" id="SM00320">
    <property type="entry name" value="WD40"/>
    <property type="match status" value="6"/>
</dbReference>
<comment type="similarity">
    <text evidence="5">Belongs to the WD repeat cdt2 family.</text>
</comment>
<dbReference type="InterPro" id="IPR051865">
    <property type="entry name" value="WD-repeat_CDT2_adapter"/>
</dbReference>
<accession>A0AAJ7C5H1</accession>
<evidence type="ECO:0000256" key="1">
    <source>
        <dbReference type="ARBA" id="ARBA00004906"/>
    </source>
</evidence>
<dbReference type="PROSITE" id="PS00678">
    <property type="entry name" value="WD_REPEATS_1"/>
    <property type="match status" value="1"/>
</dbReference>
<dbReference type="GO" id="GO:0007095">
    <property type="term" value="P:mitotic G2 DNA damage checkpoint signaling"/>
    <property type="evidence" value="ECO:0007669"/>
    <property type="project" value="TreeGrafter"/>
</dbReference>
<dbReference type="Gene3D" id="2.130.10.10">
    <property type="entry name" value="YVTN repeat-like/Quinoprotein amine dehydrogenase"/>
    <property type="match status" value="2"/>
</dbReference>
<evidence type="ECO:0000256" key="5">
    <source>
        <dbReference type="ARBA" id="ARBA00038344"/>
    </source>
</evidence>
<evidence type="ECO:0000256" key="3">
    <source>
        <dbReference type="ARBA" id="ARBA00022737"/>
    </source>
</evidence>
<dbReference type="GO" id="GO:0005634">
    <property type="term" value="C:nucleus"/>
    <property type="evidence" value="ECO:0007669"/>
    <property type="project" value="TreeGrafter"/>
</dbReference>
<dbReference type="GO" id="GO:0030674">
    <property type="term" value="F:protein-macromolecule adaptor activity"/>
    <property type="evidence" value="ECO:0007669"/>
    <property type="project" value="TreeGrafter"/>
</dbReference>
<dbReference type="InterPro" id="IPR019775">
    <property type="entry name" value="WD40_repeat_CS"/>
</dbReference>
<keyword evidence="8" id="KW-1185">Reference proteome</keyword>
<feature type="region of interest" description="Disordered" evidence="7">
    <location>
        <begin position="512"/>
        <end position="544"/>
    </location>
</feature>
<dbReference type="SUPFAM" id="SSF50978">
    <property type="entry name" value="WD40 repeat-like"/>
    <property type="match status" value="1"/>
</dbReference>
<dbReference type="PROSITE" id="PS50082">
    <property type="entry name" value="WD_REPEATS_2"/>
    <property type="match status" value="4"/>
</dbReference>
<feature type="repeat" description="WD" evidence="6">
    <location>
        <begin position="208"/>
        <end position="249"/>
    </location>
</feature>
<dbReference type="GeneID" id="107270757"/>
<evidence type="ECO:0000256" key="2">
    <source>
        <dbReference type="ARBA" id="ARBA00022574"/>
    </source>
</evidence>
<gene>
    <name evidence="9" type="primary">LOC107270757</name>
</gene>
<sequence>MNVVRAINRRQEGFESIKDYDIVLYRLKCFRNDVYHGILPTTNAPDFNPEPPVLACRFCTTPGYEHILALANEDGKVALQDTTINREPNQVLEGTQAHCNAIFDVAWMPGELKLVTTSGDHTARLWDVSRQEISQIDCFHAHTRSVKTAVFRQQDKAVFATGARDGAIMIWDIRANHNDLPKPDNCIFNAHGMRQTGSTKYHRRALSAASRAQSITGLVFQDDFTLLSCTAGDGLIKVWDLRKNYTVHKRDPLAKHVMNYAGGSTRNGFTSLLVCPAGITLYASCMDNIIYAYNITSYNPKPVAEFYGHKNSTFYVKTCLSPDGRYLASGSSDELAYIWHTNRPGGPLVKLSGHTEEVTCIAWCSVGETKIVTCSDDSCHRIWRVGPEYKIDNAEVQIQGEAEAVFNTNKVGHPGLETTPTVSRRWIINQERTPGSDSNPGINTPIHPNSDDISDTNCTSWTRDSTNSSKRNYSQISSRECITDSKFKSILSPIHENIEPLAKRAHLENRGARRLFSPGSDSETILNRGYDSDEPGPSSSIPTRKINSHLFSPTLNLPNFVIDGTAPHLLQMSPQKCKENMDWLTKIRKERYEQKIVKVTNDKASSPKAQLTPARRTGRSKSTEPRKVPKSPSISLLNFFKITGKECDKELCSEKPCVISTQTESEQQR</sequence>
<feature type="repeat" description="WD" evidence="6">
    <location>
        <begin position="139"/>
        <end position="174"/>
    </location>
</feature>
<evidence type="ECO:0000256" key="7">
    <source>
        <dbReference type="SAM" id="MobiDB-lite"/>
    </source>
</evidence>
<protein>
    <submittedName>
        <fullName evidence="9">Protein lethal(2)denticleless</fullName>
    </submittedName>
</protein>
<dbReference type="PANTHER" id="PTHR22852:SF0">
    <property type="entry name" value="DENTICLELESS PROTEIN HOMOLOG"/>
    <property type="match status" value="1"/>
</dbReference>
<feature type="repeat" description="WD" evidence="6">
    <location>
        <begin position="95"/>
        <end position="136"/>
    </location>
</feature>
<feature type="region of interest" description="Disordered" evidence="7">
    <location>
        <begin position="601"/>
        <end position="631"/>
    </location>
</feature>
<dbReference type="GO" id="GO:0043161">
    <property type="term" value="P:proteasome-mediated ubiquitin-dependent protein catabolic process"/>
    <property type="evidence" value="ECO:0007669"/>
    <property type="project" value="TreeGrafter"/>
</dbReference>
<dbReference type="PROSITE" id="PS50294">
    <property type="entry name" value="WD_REPEATS_REGION"/>
    <property type="match status" value="2"/>
</dbReference>